<dbReference type="UniPathway" id="UPA00085"/>
<evidence type="ECO:0000256" key="1">
    <source>
        <dbReference type="ARBA" id="ARBA00001232"/>
    </source>
</evidence>
<evidence type="ECO:0000256" key="8">
    <source>
        <dbReference type="ARBA" id="ARBA00024069"/>
    </source>
</evidence>
<dbReference type="PANTHER" id="PTHR30100:SF1">
    <property type="entry name" value="PHOSPHATE ACYLTRANSFERASE"/>
    <property type="match status" value="1"/>
</dbReference>
<keyword evidence="2 10" id="KW-0963">Cytoplasm</keyword>
<evidence type="ECO:0000256" key="4">
    <source>
        <dbReference type="ARBA" id="ARBA00022679"/>
    </source>
</evidence>
<dbReference type="STRING" id="1120995.SAMN02745245_00906"/>
<keyword evidence="6 10" id="KW-0594">Phospholipid biosynthesis</keyword>
<comment type="subunit">
    <text evidence="9 10">Homodimer. Probably interacts with PlsY.</text>
</comment>
<evidence type="ECO:0000256" key="3">
    <source>
        <dbReference type="ARBA" id="ARBA00022516"/>
    </source>
</evidence>
<name>A0A1M5RH93_9FIRM</name>
<dbReference type="GO" id="GO:0005737">
    <property type="term" value="C:cytoplasm"/>
    <property type="evidence" value="ECO:0007669"/>
    <property type="project" value="UniProtKB-SubCell"/>
</dbReference>
<sequence length="332" mass="36060">MKVLFDTSGGDNAPIEIIKGALEARGEFNIEIAFVGKAEEIEKTIEKFEVKEKFEIIDAQEKIENDEEPAFALRRKKNSSTVIGLNLLKSKEYDAFISAGSTGALLAGGLFIVGRIDNIKRAVLPTSLPNLNGKTMIIDSGANVDCSAEMLLQFAKMGRVYLEEIFKIKNPTVGLLNIGSEKGKGNALTKETYDLLEESNLNFIGNIEARDITLSGCDLAICDGFVGNVLLKNTEGVSKFVLKSFSEVVKQIELSEQSQVEIGKIFNIASKKLDASEVGGALLLGLNRVVVKAHGNADSKAIKNAVKVAIDAVENEIVDKIEKVFKGDFNER</sequence>
<comment type="subcellular location">
    <subcellularLocation>
        <location evidence="10">Cytoplasm</location>
    </subcellularLocation>
    <text evidence="10">Associated with the membrane possibly through PlsY.</text>
</comment>
<dbReference type="GO" id="GO:0008654">
    <property type="term" value="P:phospholipid biosynthetic process"/>
    <property type="evidence" value="ECO:0007669"/>
    <property type="project" value="UniProtKB-KW"/>
</dbReference>
<dbReference type="SUPFAM" id="SSF53659">
    <property type="entry name" value="Isocitrate/Isopropylmalate dehydrogenase-like"/>
    <property type="match status" value="1"/>
</dbReference>
<dbReference type="InterPro" id="IPR003664">
    <property type="entry name" value="FA_synthesis"/>
</dbReference>
<dbReference type="PANTHER" id="PTHR30100">
    <property type="entry name" value="FATTY ACID/PHOSPHOLIPID SYNTHESIS PROTEIN PLSX"/>
    <property type="match status" value="1"/>
</dbReference>
<dbReference type="InterPro" id="IPR012281">
    <property type="entry name" value="Phospholipid_synth_PlsX-like"/>
</dbReference>
<accession>A0A1M5RH93</accession>
<reference evidence="11 12" key="1">
    <citation type="submission" date="2016-11" db="EMBL/GenBank/DDBJ databases">
        <authorList>
            <person name="Jaros S."/>
            <person name="Januszkiewicz K."/>
            <person name="Wedrychowicz H."/>
        </authorList>
    </citation>
    <scope>NUCLEOTIDE SEQUENCE [LARGE SCALE GENOMIC DNA]</scope>
    <source>
        <strain evidence="11 12">DSM 21120</strain>
    </source>
</reference>
<dbReference type="AlphaFoldDB" id="A0A1M5RH93"/>
<comment type="similarity">
    <text evidence="10">Belongs to the PlsX family.</text>
</comment>
<keyword evidence="7 10" id="KW-1208">Phospholipid metabolism</keyword>
<comment type="function">
    <text evidence="10">Catalyzes the reversible formation of acyl-phosphate (acyl-PO(4)) from acyl-[acyl-carrier-protein] (acyl-ACP). This enzyme utilizes acyl-ACP as fatty acyl donor, but not acyl-CoA.</text>
</comment>
<dbReference type="RefSeq" id="WP_073184170.1">
    <property type="nucleotide sequence ID" value="NZ_FQXI01000005.1"/>
</dbReference>
<comment type="catalytic activity">
    <reaction evidence="1 10">
        <text>a fatty acyl-[ACP] + phosphate = an acyl phosphate + holo-[ACP]</text>
        <dbReference type="Rhea" id="RHEA:42292"/>
        <dbReference type="Rhea" id="RHEA-COMP:9685"/>
        <dbReference type="Rhea" id="RHEA-COMP:14125"/>
        <dbReference type="ChEBI" id="CHEBI:43474"/>
        <dbReference type="ChEBI" id="CHEBI:59918"/>
        <dbReference type="ChEBI" id="CHEBI:64479"/>
        <dbReference type="ChEBI" id="CHEBI:138651"/>
        <dbReference type="EC" id="2.3.1.274"/>
    </reaction>
</comment>
<dbReference type="GO" id="GO:0006633">
    <property type="term" value="P:fatty acid biosynthetic process"/>
    <property type="evidence" value="ECO:0007669"/>
    <property type="project" value="UniProtKB-UniRule"/>
</dbReference>
<protein>
    <recommendedName>
        <fullName evidence="8 10">Phosphate acyltransferase</fullName>
        <ecNumber evidence="8 10">2.3.1.274</ecNumber>
    </recommendedName>
    <alternativeName>
        <fullName evidence="10">Acyl-ACP phosphotransacylase</fullName>
    </alternativeName>
    <alternativeName>
        <fullName evidence="10">Acyl-[acyl-carrier-protein]--phosphate acyltransferase</fullName>
    </alternativeName>
    <alternativeName>
        <fullName evidence="10">Phosphate-acyl-ACP acyltransferase</fullName>
    </alternativeName>
</protein>
<dbReference type="EC" id="2.3.1.274" evidence="8 10"/>
<keyword evidence="5 10" id="KW-0443">Lipid metabolism</keyword>
<dbReference type="HAMAP" id="MF_00019">
    <property type="entry name" value="PlsX"/>
    <property type="match status" value="1"/>
</dbReference>
<dbReference type="NCBIfam" id="TIGR00182">
    <property type="entry name" value="plsX"/>
    <property type="match status" value="1"/>
</dbReference>
<keyword evidence="4 10" id="KW-0808">Transferase</keyword>
<keyword evidence="11" id="KW-0012">Acyltransferase</keyword>
<evidence type="ECO:0000313" key="11">
    <source>
        <dbReference type="EMBL" id="SHH25588.1"/>
    </source>
</evidence>
<proteinExistence type="inferred from homology"/>
<comment type="pathway">
    <text evidence="10">Lipid metabolism; phospholipid metabolism.</text>
</comment>
<evidence type="ECO:0000256" key="9">
    <source>
        <dbReference type="ARBA" id="ARBA00046608"/>
    </source>
</evidence>
<organism evidence="11 12">
    <name type="scientific">Anaerosphaera aminiphila DSM 21120</name>
    <dbReference type="NCBI Taxonomy" id="1120995"/>
    <lineage>
        <taxon>Bacteria</taxon>
        <taxon>Bacillati</taxon>
        <taxon>Bacillota</taxon>
        <taxon>Tissierellia</taxon>
        <taxon>Tissierellales</taxon>
        <taxon>Peptoniphilaceae</taxon>
        <taxon>Anaerosphaera</taxon>
    </lineage>
</organism>
<keyword evidence="3 10" id="KW-0444">Lipid biosynthesis</keyword>
<evidence type="ECO:0000256" key="7">
    <source>
        <dbReference type="ARBA" id="ARBA00023264"/>
    </source>
</evidence>
<dbReference type="GO" id="GO:0043811">
    <property type="term" value="F:phosphate:acyl-[acyl carrier protein] acyltransferase activity"/>
    <property type="evidence" value="ECO:0007669"/>
    <property type="project" value="UniProtKB-UniRule"/>
</dbReference>
<keyword evidence="12" id="KW-1185">Reference proteome</keyword>
<dbReference type="PIRSF" id="PIRSF002465">
    <property type="entry name" value="Phsphlp_syn_PlsX"/>
    <property type="match status" value="1"/>
</dbReference>
<evidence type="ECO:0000313" key="12">
    <source>
        <dbReference type="Proteomes" id="UP000184032"/>
    </source>
</evidence>
<dbReference type="EMBL" id="FQXI01000005">
    <property type="protein sequence ID" value="SHH25588.1"/>
    <property type="molecule type" value="Genomic_DNA"/>
</dbReference>
<gene>
    <name evidence="10" type="primary">plsX</name>
    <name evidence="11" type="ORF">SAMN02745245_00906</name>
</gene>
<evidence type="ECO:0000256" key="6">
    <source>
        <dbReference type="ARBA" id="ARBA00023209"/>
    </source>
</evidence>
<evidence type="ECO:0000256" key="5">
    <source>
        <dbReference type="ARBA" id="ARBA00023098"/>
    </source>
</evidence>
<dbReference type="Proteomes" id="UP000184032">
    <property type="component" value="Unassembled WGS sequence"/>
</dbReference>
<dbReference type="OrthoDB" id="9806408at2"/>
<dbReference type="Gene3D" id="3.40.718.10">
    <property type="entry name" value="Isopropylmalate Dehydrogenase"/>
    <property type="match status" value="1"/>
</dbReference>
<evidence type="ECO:0000256" key="10">
    <source>
        <dbReference type="HAMAP-Rule" id="MF_00019"/>
    </source>
</evidence>
<evidence type="ECO:0000256" key="2">
    <source>
        <dbReference type="ARBA" id="ARBA00022490"/>
    </source>
</evidence>
<dbReference type="Pfam" id="PF02504">
    <property type="entry name" value="FA_synthesis"/>
    <property type="match status" value="1"/>
</dbReference>